<feature type="binding site" evidence="10">
    <location>
        <position position="539"/>
    </location>
    <ligand>
        <name>Ni(2+)</name>
        <dbReference type="ChEBI" id="CHEBI:49786"/>
        <label>2</label>
    </ligand>
</feature>
<name>A0A1Y1ZC12_9FUNG</name>
<evidence type="ECO:0000256" key="6">
    <source>
        <dbReference type="ARBA" id="ARBA00022801"/>
    </source>
</evidence>
<dbReference type="SUPFAM" id="SSF51278">
    <property type="entry name" value="Urease, beta-subunit"/>
    <property type="match status" value="1"/>
</dbReference>
<feature type="binding site" description="via carbamate group" evidence="10">
    <location>
        <position position="484"/>
    </location>
    <ligand>
        <name>Ni(2+)</name>
        <dbReference type="ChEBI" id="CHEBI:49786"/>
        <label>1</label>
    </ligand>
</feature>
<dbReference type="UniPathway" id="UPA00258">
    <property type="reaction ID" value="UER00370"/>
</dbReference>
<dbReference type="Proteomes" id="UP000193498">
    <property type="component" value="Unassembled WGS sequence"/>
</dbReference>
<keyword evidence="4 8" id="KW-0533">Nickel</keyword>
<dbReference type="NCBIfam" id="TIGR00193">
    <property type="entry name" value="urease_gam"/>
    <property type="match status" value="1"/>
</dbReference>
<dbReference type="CDD" id="cd00375">
    <property type="entry name" value="Urease_alpha"/>
    <property type="match status" value="1"/>
</dbReference>
<feature type="binding site" evidence="10">
    <location>
        <position position="627"/>
    </location>
    <ligand>
        <name>Ni(2+)</name>
        <dbReference type="ChEBI" id="CHEBI:49786"/>
        <label>1</label>
    </ligand>
</feature>
<dbReference type="Pfam" id="PF01979">
    <property type="entry name" value="Amidohydro_1"/>
    <property type="match status" value="1"/>
</dbReference>
<dbReference type="SUPFAM" id="SSF54111">
    <property type="entry name" value="Urease, gamma-subunit"/>
    <property type="match status" value="1"/>
</dbReference>
<dbReference type="InterPro" id="IPR036461">
    <property type="entry name" value="Urease_betasu_sf"/>
</dbReference>
<dbReference type="STRING" id="1314790.A0A1Y1ZC12"/>
<dbReference type="InterPro" id="IPR017950">
    <property type="entry name" value="Urease_AS"/>
</dbReference>
<evidence type="ECO:0000256" key="11">
    <source>
        <dbReference type="PIRSR" id="PIRSR611612-52"/>
    </source>
</evidence>
<comment type="caution">
    <text evidence="14">The sequence shown here is derived from an EMBL/GenBank/DDBJ whole genome shotgun (WGS) entry which is preliminary data.</text>
</comment>
<comment type="catalytic activity">
    <reaction evidence="8">
        <text>urea + 2 H2O + H(+) = hydrogencarbonate + 2 NH4(+)</text>
        <dbReference type="Rhea" id="RHEA:20557"/>
        <dbReference type="ChEBI" id="CHEBI:15377"/>
        <dbReference type="ChEBI" id="CHEBI:15378"/>
        <dbReference type="ChEBI" id="CHEBI:16199"/>
        <dbReference type="ChEBI" id="CHEBI:17544"/>
        <dbReference type="ChEBI" id="CHEBI:28938"/>
        <dbReference type="EC" id="3.5.1.5"/>
    </reaction>
</comment>
<keyword evidence="5 8" id="KW-0479">Metal-binding</keyword>
<dbReference type="InterPro" id="IPR011612">
    <property type="entry name" value="Urease_alpha_N_dom"/>
</dbReference>
<organism evidence="14 15">
    <name type="scientific">Basidiobolus meristosporus CBS 931.73</name>
    <dbReference type="NCBI Taxonomy" id="1314790"/>
    <lineage>
        <taxon>Eukaryota</taxon>
        <taxon>Fungi</taxon>
        <taxon>Fungi incertae sedis</taxon>
        <taxon>Zoopagomycota</taxon>
        <taxon>Entomophthoromycotina</taxon>
        <taxon>Basidiobolomycetes</taxon>
        <taxon>Basidiobolales</taxon>
        <taxon>Basidiobolaceae</taxon>
        <taxon>Basidiobolus</taxon>
    </lineage>
</organism>
<dbReference type="NCBIfam" id="NF009671">
    <property type="entry name" value="PRK13192.1"/>
    <property type="match status" value="1"/>
</dbReference>
<sequence>MNLVFREQDKLIIHQVGFLAQKRLARGVRLNHTEATALIASQILEFIRDGNHSVSELMDIGRHLLGRRHVLTSVLGTLHEVHVEGTFRDGTFLVAIQDPICTDDGNLELALYGSFFPIPKMDAFPVPLPVDEYSLPGAVIPRPGNIIMVPDRDRISLRVTNMGDRPIQVGSHYHFVETNSELEFDRGRAYGYRLDITSGTSVRFEPGDSKTVTLVKIGGKKYISGGNNIATGEYDEKRIPEIIATCEKRGFRHAKQEFESAPPIPFSIPRVVYKDMFGPTVGDRIRLGDTNLFIEIEKDFTVYGDECVFGGGKVIREGMGQSTHTLNDNCLDLVITNAIIVDHSGIIKADIGIKDGYIVGIGKAGNPDIMDGVTDGMIIGASTEALAGEGNIFVAGAVDTHIHFICPQMCYEALSSGITTVIGGGTGPNTGSKATTCTPAAFHVEYMMVSTDDIPLNFGFTGKGNCSDPAPLREQIEFGCIGLKLHEDWGSTPATIDNCLSVCDEMDVQTTIHTDTLNESGFVDATIEAFKGRTIHTYHSEGAGGGHAPDIIRVCSELCVIPSSTNPTRPFAVNTVDEHLHMLMVCHHLSIDIPEDVAFAESRIREETIAAEDILHDIGAISIISSDSQAMGRVGEVVSRTWKTAHKMKQQRGHLSCPGEEEDCTHDNFRVKRYVSKYTINPAIAHGAGHIIGSIEVGKLADMVMYTPANFGTKPELIIKGGIIPWAVVGDANGSIPTPEPMIGREMYGARGHGVGYGSVILTSQAAIDSGKIESYKLNKKPVAVKNCRNVTKKHMIHNDAMPELRVDPESKEVYANGELCICEPAHTLPMSQDYYIF</sequence>
<dbReference type="GO" id="GO:0035550">
    <property type="term" value="C:urease complex"/>
    <property type="evidence" value="ECO:0007669"/>
    <property type="project" value="InterPro"/>
</dbReference>
<evidence type="ECO:0000256" key="1">
    <source>
        <dbReference type="ARBA" id="ARBA00004897"/>
    </source>
</evidence>
<dbReference type="EMBL" id="MCFE01000006">
    <property type="protein sequence ID" value="ORY07716.1"/>
    <property type="molecule type" value="Genomic_DNA"/>
</dbReference>
<dbReference type="NCBIfam" id="NF009686">
    <property type="entry name" value="PRK13207.1"/>
    <property type="match status" value="1"/>
</dbReference>
<dbReference type="PROSITE" id="PS51368">
    <property type="entry name" value="UREASE_3"/>
    <property type="match status" value="1"/>
</dbReference>
<feature type="binding site" evidence="10">
    <location>
        <position position="403"/>
    </location>
    <ligand>
        <name>Ni(2+)</name>
        <dbReference type="ChEBI" id="CHEBI:49786"/>
        <label>1</label>
    </ligand>
</feature>
<dbReference type="SUPFAM" id="SSF51338">
    <property type="entry name" value="Composite domain of metallo-dependent hydrolases"/>
    <property type="match status" value="2"/>
</dbReference>
<dbReference type="Pfam" id="PF00547">
    <property type="entry name" value="Urease_gamma"/>
    <property type="match status" value="1"/>
</dbReference>
<dbReference type="NCBIfam" id="TIGR00192">
    <property type="entry name" value="urease_beta"/>
    <property type="match status" value="1"/>
</dbReference>
<evidence type="ECO:0000256" key="10">
    <source>
        <dbReference type="PIRSR" id="PIRSR001222-51"/>
    </source>
</evidence>
<feature type="binding site" evidence="12">
    <location>
        <position position="486"/>
    </location>
    <ligand>
        <name>substrate</name>
    </ligand>
</feature>
<dbReference type="InterPro" id="IPR006680">
    <property type="entry name" value="Amidohydro-rel"/>
</dbReference>
<dbReference type="PANTHER" id="PTHR33569:SF1">
    <property type="entry name" value="UREASE"/>
    <property type="match status" value="1"/>
</dbReference>
<comment type="pathway">
    <text evidence="1 8">Nitrogen metabolism; urea degradation; CO(2) and NH(3) from urea (urease route): step 1/1.</text>
</comment>
<dbReference type="InterPro" id="IPR050069">
    <property type="entry name" value="Urease_subunit"/>
</dbReference>
<evidence type="ECO:0000256" key="8">
    <source>
        <dbReference type="PIRNR" id="PIRNR001222"/>
    </source>
</evidence>
<dbReference type="InterPro" id="IPR008221">
    <property type="entry name" value="Urease"/>
</dbReference>
<dbReference type="PROSITE" id="PS00145">
    <property type="entry name" value="UREASE_2"/>
    <property type="match status" value="1"/>
</dbReference>
<proteinExistence type="inferred from homology"/>
<comment type="PTM">
    <text evidence="9">Carbamylation allows a single lysine to coordinate two nickel ions.</text>
</comment>
<dbReference type="CDD" id="cd00390">
    <property type="entry name" value="Urease_gamma"/>
    <property type="match status" value="1"/>
</dbReference>
<evidence type="ECO:0000259" key="13">
    <source>
        <dbReference type="PROSITE" id="PS51368"/>
    </source>
</evidence>
<dbReference type="PRINTS" id="PR01752">
    <property type="entry name" value="UREASE"/>
</dbReference>
<dbReference type="PIRSF" id="PIRSF001222">
    <property type="entry name" value="Urease"/>
    <property type="match status" value="1"/>
</dbReference>
<dbReference type="Gene3D" id="2.30.40.10">
    <property type="entry name" value="Urease, subunit C, domain 1"/>
    <property type="match status" value="1"/>
</dbReference>
<comment type="cofactor">
    <cofactor evidence="10">
        <name>Ni cation</name>
        <dbReference type="ChEBI" id="CHEBI:25516"/>
    </cofactor>
    <text evidence="10">Binds 2 nickel ions per subunit.</text>
</comment>
<feature type="modified residue" description="N6-carboxylysine" evidence="9">
    <location>
        <position position="484"/>
    </location>
</feature>
<dbReference type="EC" id="3.5.1.5" evidence="2 8"/>
<evidence type="ECO:0000256" key="9">
    <source>
        <dbReference type="PIRSR" id="PIRSR001222-50"/>
    </source>
</evidence>
<dbReference type="Gene3D" id="3.20.20.140">
    <property type="entry name" value="Metal-dependent hydrolases"/>
    <property type="match status" value="1"/>
</dbReference>
<dbReference type="FunCoup" id="A0A1Y1ZC12">
    <property type="interactions" value="168"/>
</dbReference>
<evidence type="ECO:0000256" key="5">
    <source>
        <dbReference type="ARBA" id="ARBA00022723"/>
    </source>
</evidence>
<dbReference type="Gene3D" id="2.10.150.10">
    <property type="entry name" value="Urease, beta subunit"/>
    <property type="match status" value="1"/>
</dbReference>
<dbReference type="GO" id="GO:0016151">
    <property type="term" value="F:nickel cation binding"/>
    <property type="evidence" value="ECO:0007669"/>
    <property type="project" value="InterPro"/>
</dbReference>
<dbReference type="InterPro" id="IPR002026">
    <property type="entry name" value="Urease_gamma/gamma-beta_su"/>
</dbReference>
<evidence type="ECO:0000256" key="2">
    <source>
        <dbReference type="ARBA" id="ARBA00012934"/>
    </source>
</evidence>
<dbReference type="PANTHER" id="PTHR33569">
    <property type="entry name" value="UREASE"/>
    <property type="match status" value="1"/>
</dbReference>
<dbReference type="GO" id="GO:0043419">
    <property type="term" value="P:urea catabolic process"/>
    <property type="evidence" value="ECO:0007669"/>
    <property type="project" value="UniProtKB-UniPathway"/>
</dbReference>
<dbReference type="Pfam" id="PF00699">
    <property type="entry name" value="Urease_beta"/>
    <property type="match status" value="1"/>
</dbReference>
<dbReference type="CDD" id="cd00407">
    <property type="entry name" value="Urease_beta"/>
    <property type="match status" value="1"/>
</dbReference>
<dbReference type="GO" id="GO:0009039">
    <property type="term" value="F:urease activity"/>
    <property type="evidence" value="ECO:0007669"/>
    <property type="project" value="UniProtKB-EC"/>
</dbReference>
<dbReference type="InterPro" id="IPR005848">
    <property type="entry name" value="Urease_asu"/>
</dbReference>
<accession>A0A1Y1ZC12</accession>
<dbReference type="FunFam" id="3.30.280.10:FF:000001">
    <property type="entry name" value="Urease subunit alpha"/>
    <property type="match status" value="1"/>
</dbReference>
<evidence type="ECO:0000313" key="14">
    <source>
        <dbReference type="EMBL" id="ORY07716.1"/>
    </source>
</evidence>
<feature type="domain" description="Urease" evidence="13">
    <location>
        <begin position="396"/>
        <end position="838"/>
    </location>
</feature>
<dbReference type="SUPFAM" id="SSF51556">
    <property type="entry name" value="Metallo-dependent hydrolases"/>
    <property type="match status" value="1"/>
</dbReference>
<keyword evidence="15" id="KW-1185">Reference proteome</keyword>
<dbReference type="OrthoDB" id="1708534at2759"/>
<evidence type="ECO:0000313" key="15">
    <source>
        <dbReference type="Proteomes" id="UP000193498"/>
    </source>
</evidence>
<dbReference type="AlphaFoldDB" id="A0A1Y1ZC12"/>
<dbReference type="InterPro" id="IPR011059">
    <property type="entry name" value="Metal-dep_hydrolase_composite"/>
</dbReference>
<gene>
    <name evidence="14" type="ORF">K493DRAFT_343890</name>
</gene>
<dbReference type="Pfam" id="PF00449">
    <property type="entry name" value="Urease_alpha"/>
    <property type="match status" value="1"/>
</dbReference>
<evidence type="ECO:0000256" key="12">
    <source>
        <dbReference type="PROSITE-ProRule" id="PRU00700"/>
    </source>
</evidence>
<dbReference type="InterPro" id="IPR032466">
    <property type="entry name" value="Metal_Hydrolase"/>
</dbReference>
<dbReference type="HAMAP" id="MF_01953">
    <property type="entry name" value="Urease_alpha"/>
    <property type="match status" value="1"/>
</dbReference>
<feature type="binding site" evidence="10">
    <location>
        <position position="513"/>
    </location>
    <ligand>
        <name>Ni(2+)</name>
        <dbReference type="ChEBI" id="CHEBI:49786"/>
        <label>2</label>
    </ligand>
</feature>
<dbReference type="InParanoid" id="A0A1Y1ZC12"/>
<feature type="binding site" evidence="10">
    <location>
        <position position="401"/>
    </location>
    <ligand>
        <name>Ni(2+)</name>
        <dbReference type="ChEBI" id="CHEBI:49786"/>
        <label>1</label>
    </ligand>
</feature>
<dbReference type="NCBIfam" id="TIGR01792">
    <property type="entry name" value="urease_alph"/>
    <property type="match status" value="1"/>
</dbReference>
<feature type="active site" description="Proton donor" evidence="11 12">
    <location>
        <position position="587"/>
    </location>
</feature>
<protein>
    <recommendedName>
        <fullName evidence="3 8">Urease</fullName>
        <ecNumber evidence="2 8">3.5.1.5</ecNumber>
    </recommendedName>
    <alternativeName>
        <fullName evidence="7 8">Urea amidohydrolase</fullName>
    </alternativeName>
</protein>
<keyword evidence="6 8" id="KW-0378">Hydrolase</keyword>
<dbReference type="InterPro" id="IPR002019">
    <property type="entry name" value="Urease_beta-like"/>
</dbReference>
<dbReference type="InterPro" id="IPR017951">
    <property type="entry name" value="Urease_asu_c"/>
</dbReference>
<dbReference type="Gene3D" id="3.30.280.10">
    <property type="entry name" value="Urease, gamma-like subunit"/>
    <property type="match status" value="1"/>
</dbReference>
<feature type="binding site" description="via carbamate group" evidence="10">
    <location>
        <position position="484"/>
    </location>
    <ligand>
        <name>Ni(2+)</name>
        <dbReference type="ChEBI" id="CHEBI:49786"/>
        <label>2</label>
    </ligand>
</feature>
<dbReference type="InterPro" id="IPR036463">
    <property type="entry name" value="Urease_gamma_sf"/>
</dbReference>
<evidence type="ECO:0000256" key="4">
    <source>
        <dbReference type="ARBA" id="ARBA00022596"/>
    </source>
</evidence>
<evidence type="ECO:0000256" key="3">
    <source>
        <dbReference type="ARBA" id="ARBA00013883"/>
    </source>
</evidence>
<evidence type="ECO:0000256" key="7">
    <source>
        <dbReference type="ARBA" id="ARBA00030395"/>
    </source>
</evidence>
<reference evidence="14 15" key="1">
    <citation type="submission" date="2016-07" db="EMBL/GenBank/DDBJ databases">
        <title>Pervasive Adenine N6-methylation of Active Genes in Fungi.</title>
        <authorList>
            <consortium name="DOE Joint Genome Institute"/>
            <person name="Mondo S.J."/>
            <person name="Dannebaum R.O."/>
            <person name="Kuo R.C."/>
            <person name="Labutti K."/>
            <person name="Haridas S."/>
            <person name="Kuo A."/>
            <person name="Salamov A."/>
            <person name="Ahrendt S.R."/>
            <person name="Lipzen A."/>
            <person name="Sullivan W."/>
            <person name="Andreopoulos W.B."/>
            <person name="Clum A."/>
            <person name="Lindquist E."/>
            <person name="Daum C."/>
            <person name="Ramamoorthy G.K."/>
            <person name="Gryganskyi A."/>
            <person name="Culley D."/>
            <person name="Magnuson J.K."/>
            <person name="James T.Y."/>
            <person name="O'Malley M.A."/>
            <person name="Stajich J.E."/>
            <person name="Spatafora J.W."/>
            <person name="Visel A."/>
            <person name="Grigoriev I.V."/>
        </authorList>
    </citation>
    <scope>NUCLEOTIDE SEQUENCE [LARGE SCALE GENOMIC DNA]</scope>
    <source>
        <strain evidence="14 15">CBS 931.73</strain>
    </source>
</reference>